<name>A0AAV5UX89_9BILA</name>
<sequence length="256" mass="29129">VTLDKMESVSLRMNLIAVDKFFESVKRRKGNLVICQALPDHAIAVRPLIAGNRSGLYYVRPTLDGFDTRRYNKIEEFPVASDCPNDITLSTLPSIPPPLFSQLQQALVKNSVESVVLIKLFLEAETIPHLLSSLHSFTSMKFQDVQMSRDCDQKEWKLIARFLLQMKYVRTIRFALEQSGVIDQQFLEDFTQGRNDVALIMVTEDGAEDAPAVYSTRNIASSLSRYSKLWFKSLTVPPEWLLDAFARRLAQVDPLN</sequence>
<comment type="caution">
    <text evidence="1">The sequence shown here is derived from an EMBL/GenBank/DDBJ whole genome shotgun (WGS) entry which is preliminary data.</text>
</comment>
<dbReference type="AlphaFoldDB" id="A0AAV5UX89"/>
<evidence type="ECO:0000313" key="2">
    <source>
        <dbReference type="Proteomes" id="UP001432322"/>
    </source>
</evidence>
<feature type="non-terminal residue" evidence="1">
    <location>
        <position position="1"/>
    </location>
</feature>
<evidence type="ECO:0000313" key="1">
    <source>
        <dbReference type="EMBL" id="GMT11881.1"/>
    </source>
</evidence>
<accession>A0AAV5UX89</accession>
<proteinExistence type="predicted"/>
<protein>
    <submittedName>
        <fullName evidence="1">Uncharacterized protein</fullName>
    </submittedName>
</protein>
<feature type="non-terminal residue" evidence="1">
    <location>
        <position position="256"/>
    </location>
</feature>
<reference evidence="1" key="1">
    <citation type="submission" date="2023-10" db="EMBL/GenBank/DDBJ databases">
        <title>Genome assembly of Pristionchus species.</title>
        <authorList>
            <person name="Yoshida K."/>
            <person name="Sommer R.J."/>
        </authorList>
    </citation>
    <scope>NUCLEOTIDE SEQUENCE</scope>
    <source>
        <strain evidence="1">RS5133</strain>
    </source>
</reference>
<organism evidence="1 2">
    <name type="scientific">Pristionchus fissidentatus</name>
    <dbReference type="NCBI Taxonomy" id="1538716"/>
    <lineage>
        <taxon>Eukaryota</taxon>
        <taxon>Metazoa</taxon>
        <taxon>Ecdysozoa</taxon>
        <taxon>Nematoda</taxon>
        <taxon>Chromadorea</taxon>
        <taxon>Rhabditida</taxon>
        <taxon>Rhabditina</taxon>
        <taxon>Diplogasteromorpha</taxon>
        <taxon>Diplogasteroidea</taxon>
        <taxon>Neodiplogasteridae</taxon>
        <taxon>Pristionchus</taxon>
    </lineage>
</organism>
<dbReference type="EMBL" id="BTSY01000001">
    <property type="protein sequence ID" value="GMT11881.1"/>
    <property type="molecule type" value="Genomic_DNA"/>
</dbReference>
<dbReference type="Proteomes" id="UP001432322">
    <property type="component" value="Unassembled WGS sequence"/>
</dbReference>
<keyword evidence="2" id="KW-1185">Reference proteome</keyword>
<gene>
    <name evidence="1" type="ORF">PFISCL1PPCAC_3178</name>
</gene>